<evidence type="ECO:0000259" key="1">
    <source>
        <dbReference type="PROSITE" id="PS50878"/>
    </source>
</evidence>
<dbReference type="GeneTree" id="ENSGT00940000163630"/>
<dbReference type="Ensembl" id="ENSNFUT00015006325.1">
    <property type="protein sequence ID" value="ENSNFUP00015006003.1"/>
    <property type="gene ID" value="ENSNFUG00015003002.1"/>
</dbReference>
<dbReference type="PANTHER" id="PTHR31635">
    <property type="entry name" value="REVERSE TRANSCRIPTASE DOMAIN-CONTAINING PROTEIN-RELATED"/>
    <property type="match status" value="1"/>
</dbReference>
<evidence type="ECO:0000313" key="3">
    <source>
        <dbReference type="Proteomes" id="UP000694548"/>
    </source>
</evidence>
<name>A0A8C6KLF3_NOTFU</name>
<accession>A0A8C6KLF3</accession>
<proteinExistence type="predicted"/>
<evidence type="ECO:0000313" key="2">
    <source>
        <dbReference type="Ensembl" id="ENSNFUP00015006003.1"/>
    </source>
</evidence>
<keyword evidence="3" id="KW-1185">Reference proteome</keyword>
<dbReference type="InterPro" id="IPR000477">
    <property type="entry name" value="RT_dom"/>
</dbReference>
<dbReference type="Proteomes" id="UP000694548">
    <property type="component" value="Chromosome sgr03"/>
</dbReference>
<dbReference type="AlphaFoldDB" id="A0A8C6KLF3"/>
<reference evidence="2" key="1">
    <citation type="submission" date="2014-08" db="EMBL/GenBank/DDBJ databases">
        <authorList>
            <person name="Senf B."/>
            <person name="Petzold A."/>
            <person name="Downie B.R."/>
            <person name="Koch P."/>
            <person name="Platzer M."/>
        </authorList>
    </citation>
    <scope>NUCLEOTIDE SEQUENCE [LARGE SCALE GENOMIC DNA]</scope>
    <source>
        <strain evidence="2">GRZ</strain>
    </source>
</reference>
<reference evidence="2" key="2">
    <citation type="submission" date="2025-08" db="UniProtKB">
        <authorList>
            <consortium name="Ensembl"/>
        </authorList>
    </citation>
    <scope>IDENTIFICATION</scope>
</reference>
<feature type="domain" description="Reverse transcriptase" evidence="1">
    <location>
        <begin position="128"/>
        <end position="340"/>
    </location>
</feature>
<dbReference type="InterPro" id="IPR043502">
    <property type="entry name" value="DNA/RNA_pol_sf"/>
</dbReference>
<reference evidence="2" key="3">
    <citation type="submission" date="2025-09" db="UniProtKB">
        <authorList>
            <consortium name="Ensembl"/>
        </authorList>
    </citation>
    <scope>IDENTIFICATION</scope>
</reference>
<dbReference type="PROSITE" id="PS50878">
    <property type="entry name" value="RT_POL"/>
    <property type="match status" value="1"/>
</dbReference>
<dbReference type="PANTHER" id="PTHR31635:SF196">
    <property type="entry name" value="REVERSE TRANSCRIPTASE DOMAIN-CONTAINING PROTEIN-RELATED"/>
    <property type="match status" value="1"/>
</dbReference>
<dbReference type="CDD" id="cd01650">
    <property type="entry name" value="RT_nLTR_like"/>
    <property type="match status" value="1"/>
</dbReference>
<dbReference type="SUPFAM" id="SSF56672">
    <property type="entry name" value="DNA/RNA polymerases"/>
    <property type="match status" value="1"/>
</dbReference>
<protein>
    <recommendedName>
        <fullName evidence="1">Reverse transcriptase domain-containing protein</fullName>
    </recommendedName>
</protein>
<sequence>MGKLLARQLKEKNNSNAIPVIKRGDEEIYTAKGINNIFQQYYEKLYTSLISVDKPKENIERFLLNVGLPRLKSHETEGLDLPITEAEIRKAIASMKNGKSPGYDRLPVEYYKTFADIVAPILREVYQEMFVKGCVAPTFNEAVISLIPKPGKDPTDPSSYRPISLLNLGCKILTKIQATRLQRVLPNIIHPNQVGFMKNRTSTDNVRLLLHLMWLSQSRDVPIAALSLDAEKAFDRVEWQFLLSTLGHFGFTADFMKRITMLYKEPKAAVMTNGIVSPFFNLTRGTRQGCSQSPLLFIIFLEVLAVSIRTHQGIKGIRVGGNEYELLLYADDILAVLSEP</sequence>
<organism evidence="2 3">
    <name type="scientific">Nothobranchius furzeri</name>
    <name type="common">Turquoise killifish</name>
    <dbReference type="NCBI Taxonomy" id="105023"/>
    <lineage>
        <taxon>Eukaryota</taxon>
        <taxon>Metazoa</taxon>
        <taxon>Chordata</taxon>
        <taxon>Craniata</taxon>
        <taxon>Vertebrata</taxon>
        <taxon>Euteleostomi</taxon>
        <taxon>Actinopterygii</taxon>
        <taxon>Neopterygii</taxon>
        <taxon>Teleostei</taxon>
        <taxon>Neoteleostei</taxon>
        <taxon>Acanthomorphata</taxon>
        <taxon>Ovalentaria</taxon>
        <taxon>Atherinomorphae</taxon>
        <taxon>Cyprinodontiformes</taxon>
        <taxon>Nothobranchiidae</taxon>
        <taxon>Nothobranchius</taxon>
    </lineage>
</organism>
<dbReference type="Pfam" id="PF00078">
    <property type="entry name" value="RVT_1"/>
    <property type="match status" value="1"/>
</dbReference>